<dbReference type="SUPFAM" id="SSF50965">
    <property type="entry name" value="Galactose oxidase, central domain"/>
    <property type="match status" value="1"/>
</dbReference>
<evidence type="ECO:0000313" key="5">
    <source>
        <dbReference type="Proteomes" id="UP000823749"/>
    </source>
</evidence>
<dbReference type="PANTHER" id="PTHR31672:SF10">
    <property type="entry name" value="F-BOX DOMAIN-CONTAINING PROTEIN"/>
    <property type="match status" value="1"/>
</dbReference>
<keyword evidence="5" id="KW-1185">Reference proteome</keyword>
<proteinExistence type="predicted"/>
<gene>
    <name evidence="4" type="ORF">RHGRI_010089</name>
</gene>
<dbReference type="InterPro" id="IPR037138">
    <property type="entry name" value="His_deacetylse_dom_sf"/>
</dbReference>
<dbReference type="AlphaFoldDB" id="A0AAV6KH84"/>
<accession>A0AAV6KH84</accession>
<dbReference type="InterPro" id="IPR017451">
    <property type="entry name" value="F-box-assoc_interact_dom"/>
</dbReference>
<name>A0AAV6KH84_9ERIC</name>
<dbReference type="NCBIfam" id="TIGR01640">
    <property type="entry name" value="F_box_assoc_1"/>
    <property type="match status" value="2"/>
</dbReference>
<dbReference type="InterPro" id="IPR011043">
    <property type="entry name" value="Gal_Oxase/kelch_b-propeller"/>
</dbReference>
<keyword evidence="1" id="KW-0678">Repressor</keyword>
<evidence type="ECO:0000256" key="2">
    <source>
        <dbReference type="ARBA" id="ARBA00022853"/>
    </source>
</evidence>
<evidence type="ECO:0000259" key="3">
    <source>
        <dbReference type="Pfam" id="PF08268"/>
    </source>
</evidence>
<dbReference type="InterPro" id="IPR050796">
    <property type="entry name" value="SCF_F-box_component"/>
</dbReference>
<protein>
    <recommendedName>
        <fullName evidence="3">F-box associated beta-propeller type 3 domain-containing protein</fullName>
    </recommendedName>
</protein>
<organism evidence="4 5">
    <name type="scientific">Rhododendron griersonianum</name>
    <dbReference type="NCBI Taxonomy" id="479676"/>
    <lineage>
        <taxon>Eukaryota</taxon>
        <taxon>Viridiplantae</taxon>
        <taxon>Streptophyta</taxon>
        <taxon>Embryophyta</taxon>
        <taxon>Tracheophyta</taxon>
        <taxon>Spermatophyta</taxon>
        <taxon>Magnoliopsida</taxon>
        <taxon>eudicotyledons</taxon>
        <taxon>Gunneridae</taxon>
        <taxon>Pentapetalae</taxon>
        <taxon>asterids</taxon>
        <taxon>Ericales</taxon>
        <taxon>Ericaceae</taxon>
        <taxon>Ericoideae</taxon>
        <taxon>Rhodoreae</taxon>
        <taxon>Rhododendron</taxon>
    </lineage>
</organism>
<dbReference type="EMBL" id="JACTNZ010000004">
    <property type="protein sequence ID" value="KAG5551865.1"/>
    <property type="molecule type" value="Genomic_DNA"/>
</dbReference>
<feature type="domain" description="F-box associated beta-propeller type 3" evidence="3">
    <location>
        <begin position="371"/>
        <end position="631"/>
    </location>
</feature>
<dbReference type="Proteomes" id="UP000823749">
    <property type="component" value="Chromosome 4"/>
</dbReference>
<reference evidence="4" key="1">
    <citation type="submission" date="2020-08" db="EMBL/GenBank/DDBJ databases">
        <title>Plant Genome Project.</title>
        <authorList>
            <person name="Zhang R.-G."/>
        </authorList>
    </citation>
    <scope>NUCLEOTIDE SEQUENCE</scope>
    <source>
        <strain evidence="4">WSP0</strain>
        <tissue evidence="4">Leaf</tissue>
    </source>
</reference>
<comment type="caution">
    <text evidence="4">The sequence shown here is derived from an EMBL/GenBank/DDBJ whole genome shotgun (WGS) entry which is preliminary data.</text>
</comment>
<keyword evidence="2" id="KW-0156">Chromatin regulator</keyword>
<dbReference type="Gene3D" id="3.40.800.20">
    <property type="entry name" value="Histone deacetylase domain"/>
    <property type="match status" value="1"/>
</dbReference>
<evidence type="ECO:0000313" key="4">
    <source>
        <dbReference type="EMBL" id="KAG5551865.1"/>
    </source>
</evidence>
<dbReference type="GO" id="GO:0006325">
    <property type="term" value="P:chromatin organization"/>
    <property type="evidence" value="ECO:0007669"/>
    <property type="project" value="UniProtKB-KW"/>
</dbReference>
<evidence type="ECO:0000256" key="1">
    <source>
        <dbReference type="ARBA" id="ARBA00022491"/>
    </source>
</evidence>
<dbReference type="PANTHER" id="PTHR31672">
    <property type="entry name" value="BNACNNG10540D PROTEIN"/>
    <property type="match status" value="1"/>
</dbReference>
<feature type="domain" description="F-box associated beta-propeller type 3" evidence="3">
    <location>
        <begin position="55"/>
        <end position="170"/>
    </location>
</feature>
<dbReference type="InterPro" id="IPR013187">
    <property type="entry name" value="F-box-assoc_dom_typ3"/>
</dbReference>
<sequence>MTENLLLVTYTFIDKRKRYLLCHGNEKFGNEFAELESTLSTSLGHKPMADIEQGKLPSKVELYTQGTGSWRSITSVGHPHRILRLNCFQAFVNGAIHWIACDRRVVDGLSSLIMLFHMSSQAVLVVMMPAALVNELQLRLSIMSYGESLAVLCHGQEGSCGVWVLCYVEKVDRVTPYRYSIMLKKLMEFAQGKIVMELKGGYNLDSIANSVLACVEVSLEEKTLTGSSDAYPFHFHMEAVSVLFYWGGNTLQDPEEGFSYDIPPKGFYDVPLRMSLVELESMLLPKVASTGEAGQLRFTCRFPFRNWQNVTKYRPFPINDDESFLTLLRNRSIFPSCPEIYVQMEYTERYLLCRGDEKFTDEFTELESPLSTSLGHKRIVGNCNGLLCMVDTSSSPCIILWNPLIRKSVTLPMPPSLPETYPPPLFVLGFGAHPTTHEYMLVCILFEKAEIEQGKFPSKVELYTQGTGSWRSITTVGHPHHIARFNCLQAFVNGAIHWIAFVRRVVNGLTSLIMLFNMGSQVFSVMMMPAALVSQSPSCLSIMPYGESVAVLCYGQPEEGSCCIWVMKEYGVAESWAKLYNINPPGVLYQMVGFRKNGEVLLSMSDNHRRLRCYDCETKTLTNAGYTGSSDAFAADTFMESLVLVKP</sequence>
<dbReference type="Pfam" id="PF08268">
    <property type="entry name" value="FBA_3"/>
    <property type="match status" value="2"/>
</dbReference>
<dbReference type="InterPro" id="IPR023696">
    <property type="entry name" value="Ureohydrolase_dom_sf"/>
</dbReference>
<dbReference type="SUPFAM" id="SSF52768">
    <property type="entry name" value="Arginase/deacetylase"/>
    <property type="match status" value="1"/>
</dbReference>